<feature type="domain" description="Bacterial sugar transferase" evidence="3">
    <location>
        <begin position="8"/>
        <end position="198"/>
    </location>
</feature>
<dbReference type="PANTHER" id="PTHR30576:SF20">
    <property type="entry name" value="QUINOVOSAMINEPHOSPHOTRANSFERAE-RELATED"/>
    <property type="match status" value="1"/>
</dbReference>
<evidence type="ECO:0000313" key="4">
    <source>
        <dbReference type="EMBL" id="AEB10470.1"/>
    </source>
</evidence>
<evidence type="ECO:0000256" key="1">
    <source>
        <dbReference type="ARBA" id="ARBA00006464"/>
    </source>
</evidence>
<feature type="transmembrane region" description="Helical" evidence="2">
    <location>
        <begin position="285"/>
        <end position="304"/>
    </location>
</feature>
<dbReference type="EMBL" id="CP002629">
    <property type="protein sequence ID" value="AEB10470.1"/>
    <property type="molecule type" value="Genomic_DNA"/>
</dbReference>
<keyword evidence="4" id="KW-0808">Transferase</keyword>
<dbReference type="STRING" id="880072.Desac_2655"/>
<keyword evidence="2" id="KW-0812">Transmembrane</keyword>
<proteinExistence type="inferred from homology"/>
<dbReference type="Pfam" id="PF13727">
    <property type="entry name" value="CoA_binding_3"/>
    <property type="match status" value="1"/>
</dbReference>
<feature type="transmembrane region" description="Helical" evidence="2">
    <location>
        <begin position="12"/>
        <end position="33"/>
    </location>
</feature>
<dbReference type="SUPFAM" id="SSF53335">
    <property type="entry name" value="S-adenosyl-L-methionine-dependent methyltransferases"/>
    <property type="match status" value="1"/>
</dbReference>
<keyword evidence="2" id="KW-0472">Membrane</keyword>
<sequence>MGTHMMTRCLDIILSLVGILLLLLMLPWLAIMIKLDTPGPVFYLCNRVGKDGKIFKMFKFRTMHETPVQLGPSVSAHGDPRVTTVGRILRRLKLNEFPQFINVFKGEMTLVGPRPESPDLAEAYPREARKIFSVKPGLVGPNQILGRNEEEWYPPGVDHKRYYIDHILPKKLPLDLQYINDKSFFKDLKYIFLGLMATMTGALRRQHLADNRCQLCMLITDVCLCLCSFFLAHLLRYEGFSLGSNYNQLLKLLPWVVVLRLPVFIYFGFYHTLVRYLTIFDLKKVFTGLVVSSILLATFAFFAGLANNGYARGVFLIDWFCLTTLMIAYRLLLKMLYQGNKAKSEASGNNRKHILIWGAGDAGELCLRYLLNEINPTYDIVGFIDDDLKKRGKKIRGVPVLGDRHHLDILRQLYQVQEVIVAIYAADPYELQRIYATCQNLGLKTRWFRLDAKVVAKPDFFIVNHNNTFTRAVPSFDRLATASKS</sequence>
<feature type="transmembrane region" description="Helical" evidence="2">
    <location>
        <begin position="310"/>
        <end position="333"/>
    </location>
</feature>
<dbReference type="eggNOG" id="COG2148">
    <property type="taxonomic scope" value="Bacteria"/>
</dbReference>
<dbReference type="eggNOG" id="COG1086">
    <property type="taxonomic scope" value="Bacteria"/>
</dbReference>
<reference evidence="5" key="2">
    <citation type="submission" date="2011-03" db="EMBL/GenBank/DDBJ databases">
        <title>The complete genome of Desulfobacca acetoxidans DSM 11109.</title>
        <authorList>
            <consortium name="US DOE Joint Genome Institute (JGI-PGF)"/>
            <person name="Lucas S."/>
            <person name="Copeland A."/>
            <person name="Lapidus A."/>
            <person name="Bruce D."/>
            <person name="Goodwin L."/>
            <person name="Pitluck S."/>
            <person name="Peters L."/>
            <person name="Kyrpides N."/>
            <person name="Mavromatis K."/>
            <person name="Ivanova N."/>
            <person name="Ovchinnikova G."/>
            <person name="Teshima H."/>
            <person name="Detter J.C."/>
            <person name="Han C."/>
            <person name="Land M."/>
            <person name="Hauser L."/>
            <person name="Markowitz V."/>
            <person name="Cheng J.-F."/>
            <person name="Hugenholtz P."/>
            <person name="Woyke T."/>
            <person name="Wu D."/>
            <person name="Spring S."/>
            <person name="Schueler E."/>
            <person name="Brambilla E."/>
            <person name="Klenk H.-P."/>
            <person name="Eisen J.A."/>
        </authorList>
    </citation>
    <scope>NUCLEOTIDE SEQUENCE [LARGE SCALE GENOMIC DNA]</scope>
    <source>
        <strain evidence="5">ATCC 700848 / DSM 11109 / ASRB2</strain>
    </source>
</reference>
<reference evidence="4 5" key="1">
    <citation type="journal article" date="2011" name="Stand. Genomic Sci.">
        <title>Complete genome sequence of the acetate-degrading sulfate reducer Desulfobacca acetoxidans type strain (ASRB2).</title>
        <authorList>
            <person name="Goker M."/>
            <person name="Teshima H."/>
            <person name="Lapidus A."/>
            <person name="Nolan M."/>
            <person name="Lucas S."/>
            <person name="Hammon N."/>
            <person name="Deshpande S."/>
            <person name="Cheng J.F."/>
            <person name="Tapia R."/>
            <person name="Han C."/>
            <person name="Goodwin L."/>
            <person name="Pitluck S."/>
            <person name="Huntemann M."/>
            <person name="Liolios K."/>
            <person name="Ivanova N."/>
            <person name="Pagani I."/>
            <person name="Mavromatis K."/>
            <person name="Ovchinikova G."/>
            <person name="Pati A."/>
            <person name="Chen A."/>
            <person name="Palaniappan K."/>
            <person name="Land M."/>
            <person name="Hauser L."/>
            <person name="Brambilla E.M."/>
            <person name="Rohde M."/>
            <person name="Spring S."/>
            <person name="Detter J.C."/>
            <person name="Woyke T."/>
            <person name="Bristow J."/>
            <person name="Eisen J.A."/>
            <person name="Markowitz V."/>
            <person name="Hugenholtz P."/>
            <person name="Kyrpides N.C."/>
            <person name="Klenk H.P."/>
        </authorList>
    </citation>
    <scope>NUCLEOTIDE SEQUENCE [LARGE SCALE GENOMIC DNA]</scope>
    <source>
        <strain evidence="5">ATCC 700848 / DSM 11109 / ASRB2</strain>
    </source>
</reference>
<feature type="transmembrane region" description="Helical" evidence="2">
    <location>
        <begin position="215"/>
        <end position="232"/>
    </location>
</feature>
<dbReference type="KEGG" id="dao:Desac_2655"/>
<evidence type="ECO:0000259" key="3">
    <source>
        <dbReference type="Pfam" id="PF02397"/>
    </source>
</evidence>
<dbReference type="InterPro" id="IPR003362">
    <property type="entry name" value="Bact_transf"/>
</dbReference>
<evidence type="ECO:0000256" key="2">
    <source>
        <dbReference type="SAM" id="Phobius"/>
    </source>
</evidence>
<comment type="similarity">
    <text evidence="1">Belongs to the bacterial sugar transferase family.</text>
</comment>
<name>F2NIJ5_DESAR</name>
<dbReference type="InterPro" id="IPR029063">
    <property type="entry name" value="SAM-dependent_MTases_sf"/>
</dbReference>
<dbReference type="OrthoDB" id="9808602at2"/>
<dbReference type="AlphaFoldDB" id="F2NIJ5"/>
<keyword evidence="5" id="KW-1185">Reference proteome</keyword>
<dbReference type="Gene3D" id="3.40.50.720">
    <property type="entry name" value="NAD(P)-binding Rossmann-like Domain"/>
    <property type="match status" value="1"/>
</dbReference>
<evidence type="ECO:0000313" key="5">
    <source>
        <dbReference type="Proteomes" id="UP000000483"/>
    </source>
</evidence>
<dbReference type="GO" id="GO:0016780">
    <property type="term" value="F:phosphotransferase activity, for other substituted phosphate groups"/>
    <property type="evidence" value="ECO:0007669"/>
    <property type="project" value="TreeGrafter"/>
</dbReference>
<gene>
    <name evidence="4" type="ordered locus">Desac_2655</name>
</gene>
<dbReference type="HOGENOM" id="CLU_579683_0_0_7"/>
<accession>F2NIJ5</accession>
<dbReference type="Pfam" id="PF02397">
    <property type="entry name" value="Bac_transf"/>
    <property type="match status" value="1"/>
</dbReference>
<organism evidence="4 5">
    <name type="scientific">Desulfobacca acetoxidans (strain ATCC 700848 / DSM 11109 / ASRB2)</name>
    <dbReference type="NCBI Taxonomy" id="880072"/>
    <lineage>
        <taxon>Bacteria</taxon>
        <taxon>Pseudomonadati</taxon>
        <taxon>Thermodesulfobacteriota</taxon>
        <taxon>Desulfobaccia</taxon>
        <taxon>Desulfobaccales</taxon>
        <taxon>Desulfobaccaceae</taxon>
        <taxon>Desulfobacca</taxon>
    </lineage>
</organism>
<dbReference type="Proteomes" id="UP000000483">
    <property type="component" value="Chromosome"/>
</dbReference>
<keyword evidence="2" id="KW-1133">Transmembrane helix</keyword>
<feature type="transmembrane region" description="Helical" evidence="2">
    <location>
        <begin position="252"/>
        <end position="273"/>
    </location>
</feature>
<dbReference type="PANTHER" id="PTHR30576">
    <property type="entry name" value="COLANIC BIOSYNTHESIS UDP-GLUCOSE LIPID CARRIER TRANSFERASE"/>
    <property type="match status" value="1"/>
</dbReference>
<protein>
    <submittedName>
        <fullName evidence="4">Sugar transferase</fullName>
    </submittedName>
</protein>